<name>A0ABS4Z5Z2_9ACTN</name>
<evidence type="ECO:0000256" key="4">
    <source>
        <dbReference type="ARBA" id="ARBA00023163"/>
    </source>
</evidence>
<dbReference type="PROSITE" id="PS50949">
    <property type="entry name" value="HTH_GNTR"/>
    <property type="match status" value="1"/>
</dbReference>
<protein>
    <submittedName>
        <fullName evidence="6">DNA-binding transcriptional regulator YhcF (GntR family)</fullName>
    </submittedName>
</protein>
<keyword evidence="2" id="KW-0805">Transcription regulation</keyword>
<evidence type="ECO:0000256" key="3">
    <source>
        <dbReference type="ARBA" id="ARBA00023125"/>
    </source>
</evidence>
<evidence type="ECO:0000256" key="1">
    <source>
        <dbReference type="ARBA" id="ARBA00022898"/>
    </source>
</evidence>
<dbReference type="InterPro" id="IPR051446">
    <property type="entry name" value="HTH_trans_reg/aminotransferase"/>
</dbReference>
<dbReference type="CDD" id="cd07377">
    <property type="entry name" value="WHTH_GntR"/>
    <property type="match status" value="1"/>
</dbReference>
<accession>A0ABS4Z5Z2</accession>
<feature type="domain" description="HTH gntR-type" evidence="5">
    <location>
        <begin position="10"/>
        <end position="78"/>
    </location>
</feature>
<dbReference type="SMART" id="SM00345">
    <property type="entry name" value="HTH_GNTR"/>
    <property type="match status" value="1"/>
</dbReference>
<keyword evidence="7" id="KW-1185">Reference proteome</keyword>
<keyword evidence="1" id="KW-0663">Pyridoxal phosphate</keyword>
<evidence type="ECO:0000313" key="6">
    <source>
        <dbReference type="EMBL" id="MBP2416404.1"/>
    </source>
</evidence>
<dbReference type="SUPFAM" id="SSF46785">
    <property type="entry name" value="Winged helix' DNA-binding domain"/>
    <property type="match status" value="1"/>
</dbReference>
<dbReference type="InterPro" id="IPR036388">
    <property type="entry name" value="WH-like_DNA-bd_sf"/>
</dbReference>
<dbReference type="PANTHER" id="PTHR46577:SF1">
    <property type="entry name" value="HTH-TYPE TRANSCRIPTIONAL REGULATORY PROTEIN GABR"/>
    <property type="match status" value="1"/>
</dbReference>
<reference evidence="6 7" key="1">
    <citation type="submission" date="2021-03" db="EMBL/GenBank/DDBJ databases">
        <title>Sequencing the genomes of 1000 actinobacteria strains.</title>
        <authorList>
            <person name="Klenk H.-P."/>
        </authorList>
    </citation>
    <scope>NUCLEOTIDE SEQUENCE [LARGE SCALE GENOMIC DNA]</scope>
    <source>
        <strain evidence="6 7">DSM 12936</strain>
    </source>
</reference>
<sequence>MITVDHASAVPPFEQIRTQLADQVRSGTLAAGHRLPSIRQLAGDLQVATGTVARAYAELEAAGLLTTSRASGTRVRDGQAVDLELRRAAERFVRLARQRSVPLADALGTVRAVWSGVDG</sequence>
<dbReference type="GO" id="GO:0003677">
    <property type="term" value="F:DNA binding"/>
    <property type="evidence" value="ECO:0007669"/>
    <property type="project" value="UniProtKB-KW"/>
</dbReference>
<dbReference type="PANTHER" id="PTHR46577">
    <property type="entry name" value="HTH-TYPE TRANSCRIPTIONAL REGULATORY PROTEIN GABR"/>
    <property type="match status" value="1"/>
</dbReference>
<dbReference type="InterPro" id="IPR000524">
    <property type="entry name" value="Tscrpt_reg_HTH_GntR"/>
</dbReference>
<gene>
    <name evidence="6" type="ORF">JOF54_001326</name>
</gene>
<dbReference type="Pfam" id="PF00392">
    <property type="entry name" value="GntR"/>
    <property type="match status" value="1"/>
</dbReference>
<organism evidence="6 7">
    <name type="scientific">Microlunatus capsulatus</name>
    <dbReference type="NCBI Taxonomy" id="99117"/>
    <lineage>
        <taxon>Bacteria</taxon>
        <taxon>Bacillati</taxon>
        <taxon>Actinomycetota</taxon>
        <taxon>Actinomycetes</taxon>
        <taxon>Propionibacteriales</taxon>
        <taxon>Propionibacteriaceae</taxon>
        <taxon>Microlunatus</taxon>
    </lineage>
</organism>
<evidence type="ECO:0000256" key="2">
    <source>
        <dbReference type="ARBA" id="ARBA00023015"/>
    </source>
</evidence>
<dbReference type="Gene3D" id="1.10.10.10">
    <property type="entry name" value="Winged helix-like DNA-binding domain superfamily/Winged helix DNA-binding domain"/>
    <property type="match status" value="1"/>
</dbReference>
<dbReference type="Proteomes" id="UP000758168">
    <property type="component" value="Unassembled WGS sequence"/>
</dbReference>
<evidence type="ECO:0000259" key="5">
    <source>
        <dbReference type="PROSITE" id="PS50949"/>
    </source>
</evidence>
<dbReference type="RefSeq" id="WP_210054091.1">
    <property type="nucleotide sequence ID" value="NZ_BAAAMH010000012.1"/>
</dbReference>
<keyword evidence="4" id="KW-0804">Transcription</keyword>
<comment type="caution">
    <text evidence="6">The sequence shown here is derived from an EMBL/GenBank/DDBJ whole genome shotgun (WGS) entry which is preliminary data.</text>
</comment>
<proteinExistence type="predicted"/>
<evidence type="ECO:0000313" key="7">
    <source>
        <dbReference type="Proteomes" id="UP000758168"/>
    </source>
</evidence>
<dbReference type="InterPro" id="IPR036390">
    <property type="entry name" value="WH_DNA-bd_sf"/>
</dbReference>
<dbReference type="EMBL" id="JAGIOB010000001">
    <property type="protein sequence ID" value="MBP2416404.1"/>
    <property type="molecule type" value="Genomic_DNA"/>
</dbReference>
<keyword evidence="3 6" id="KW-0238">DNA-binding</keyword>